<keyword evidence="4" id="KW-1185">Reference proteome</keyword>
<reference evidence="1 3" key="1">
    <citation type="submission" date="2012-11" db="EMBL/GenBank/DDBJ databases">
        <title>Whole genome sequence of Acetobacter cibinongensis 4H-1.</title>
        <authorList>
            <person name="Azuma Y."/>
            <person name="Higashiura N."/>
            <person name="Hirakawa H."/>
            <person name="Matsushita K."/>
        </authorList>
    </citation>
    <scope>NUCLEOTIDE SEQUENCE [LARGE SCALE GENOMIC DNA]</scope>
    <source>
        <strain evidence="1 3">4H-1</strain>
    </source>
</reference>
<proteinExistence type="predicted"/>
<dbReference type="Proteomes" id="UP000032671">
    <property type="component" value="Unassembled WGS sequence"/>
</dbReference>
<organism evidence="1 3">
    <name type="scientific">Acetobacter cibinongensis</name>
    <dbReference type="NCBI Taxonomy" id="146475"/>
    <lineage>
        <taxon>Bacteria</taxon>
        <taxon>Pseudomonadati</taxon>
        <taxon>Pseudomonadota</taxon>
        <taxon>Alphaproteobacteria</taxon>
        <taxon>Acetobacterales</taxon>
        <taxon>Acetobacteraceae</taxon>
        <taxon>Acetobacter</taxon>
    </lineage>
</organism>
<evidence type="ECO:0000313" key="3">
    <source>
        <dbReference type="Proteomes" id="UP000032671"/>
    </source>
</evidence>
<dbReference type="STRING" id="1231339.Abci_009_011"/>
<accession>A0A0D6N3K9</accession>
<comment type="caution">
    <text evidence="1">The sequence shown here is derived from an EMBL/GenBank/DDBJ whole genome shotgun (WGS) entry which is preliminary data.</text>
</comment>
<name>A0A0D6N3K9_9PROT</name>
<dbReference type="EMBL" id="BJVU01000020">
    <property type="protein sequence ID" value="GEL60052.1"/>
    <property type="molecule type" value="Genomic_DNA"/>
</dbReference>
<gene>
    <name evidence="1" type="ORF">Abci_009_011</name>
    <name evidence="2" type="ORF">ACI01nite_26540</name>
</gene>
<dbReference type="EMBL" id="BAMV01000009">
    <property type="protein sequence ID" value="GAN60106.1"/>
    <property type="molecule type" value="Genomic_DNA"/>
</dbReference>
<accession>A0A6N3SSI8</accession>
<protein>
    <submittedName>
        <fullName evidence="1">Uncharacterized protein</fullName>
    </submittedName>
</protein>
<evidence type="ECO:0000313" key="2">
    <source>
        <dbReference type="EMBL" id="GEL60052.1"/>
    </source>
</evidence>
<evidence type="ECO:0000313" key="1">
    <source>
        <dbReference type="EMBL" id="GAN60106.1"/>
    </source>
</evidence>
<sequence length="139" mass="14215">MEADMASSKLKTTLLALATPALALLTPIVSGMLSGKGARYQKVAQNAIRSAVTTSDNGLDDLIKVFKTFEAGNPLVQTAISEFRTLATAAGITVPELDAVVSHLKCAIYDLATALVPADVLKADATPVAAATTTQTAAG</sequence>
<dbReference type="AlphaFoldDB" id="A0A0D6N3K9"/>
<reference evidence="2 4" key="2">
    <citation type="submission" date="2019-07" db="EMBL/GenBank/DDBJ databases">
        <title>Whole genome shotgun sequence of Acetobacter cibinongensis NBRC 16605.</title>
        <authorList>
            <person name="Hosoyama A."/>
            <person name="Uohara A."/>
            <person name="Ohji S."/>
            <person name="Ichikawa N."/>
        </authorList>
    </citation>
    <scope>NUCLEOTIDE SEQUENCE [LARGE SCALE GENOMIC DNA]</scope>
    <source>
        <strain evidence="2 4">NBRC 16605</strain>
    </source>
</reference>
<evidence type="ECO:0000313" key="4">
    <source>
        <dbReference type="Proteomes" id="UP000321891"/>
    </source>
</evidence>
<dbReference type="Proteomes" id="UP000321891">
    <property type="component" value="Unassembled WGS sequence"/>
</dbReference>